<dbReference type="AlphaFoldDB" id="A0AAI8GC26"/>
<organism evidence="1 2">
    <name type="scientific">Flavobacterium columnare</name>
    <dbReference type="NCBI Taxonomy" id="996"/>
    <lineage>
        <taxon>Bacteria</taxon>
        <taxon>Pseudomonadati</taxon>
        <taxon>Bacteroidota</taxon>
        <taxon>Flavobacteriia</taxon>
        <taxon>Flavobacteriales</taxon>
        <taxon>Flavobacteriaceae</taxon>
        <taxon>Flavobacterium</taxon>
    </lineage>
</organism>
<proteinExistence type="predicted"/>
<reference evidence="2" key="1">
    <citation type="submission" date="2016-03" db="EMBL/GenBank/DDBJ databases">
        <title>Flavobacterium columnare strain B185, complete genome.</title>
        <authorList>
            <person name="Sundberg L.-R."/>
            <person name="Papponen P."/>
            <person name="Laanto E."/>
        </authorList>
    </citation>
    <scope>NUCLEOTIDE SEQUENCE [LARGE SCALE GENOMIC DNA]</scope>
    <source>
        <strain evidence="2">B185</strain>
    </source>
</reference>
<name>A0AAI8GC26_9FLAO</name>
<evidence type="ECO:0008006" key="3">
    <source>
        <dbReference type="Google" id="ProtNLM"/>
    </source>
</evidence>
<sequence length="85" mass="9688">MTIIEKENNMKYKVVPFIASLDPKKRTSDNVAIQLENLINDLSNQGWKYVRLESVTTFVNPETGCFGLGAKPGYMTTRQMVVFEK</sequence>
<gene>
    <name evidence="1" type="ORF">UN65_03575</name>
</gene>
<protein>
    <recommendedName>
        <fullName evidence="3">DUF4177 domain-containing protein</fullName>
    </recommendedName>
</protein>
<dbReference type="EMBL" id="CP010992">
    <property type="protein sequence ID" value="AMO21416.2"/>
    <property type="molecule type" value="Genomic_DNA"/>
</dbReference>
<reference evidence="1 2" key="2">
    <citation type="submission" date="2019-05" db="EMBL/GenBank/DDBJ databases">
        <authorList>
            <person name="Ravantti J.J."/>
        </authorList>
    </citation>
    <scope>NUCLEOTIDE SEQUENCE [LARGE SCALE GENOMIC DNA]</scope>
    <source>
        <strain evidence="1 2">B185</strain>
    </source>
</reference>
<evidence type="ECO:0000313" key="1">
    <source>
        <dbReference type="EMBL" id="AMO21416.2"/>
    </source>
</evidence>
<dbReference type="RefSeq" id="WP_077225319.1">
    <property type="nucleotide sequence ID" value="NZ_CP010992.1"/>
</dbReference>
<dbReference type="Proteomes" id="UP000304840">
    <property type="component" value="Chromosome"/>
</dbReference>
<accession>A0AAI8GC26</accession>
<evidence type="ECO:0000313" key="2">
    <source>
        <dbReference type="Proteomes" id="UP000304840"/>
    </source>
</evidence>